<comment type="caution">
    <text evidence="1">The sequence shown here is derived from an EMBL/GenBank/DDBJ whole genome shotgun (WGS) entry which is preliminary data.</text>
</comment>
<sequence>MTLTERDTKNYRMRREQILITVGRLTHVKGIDMLAELAPKVLSRHEYCKTLREAFSKNTGKVQDKFAPACIFRQWEILLQQLSALSDE</sequence>
<dbReference type="EMBL" id="JAAITA010000013">
    <property type="protein sequence ID" value="NSJ86542.1"/>
    <property type="molecule type" value="Genomic_DNA"/>
</dbReference>
<organism evidence="1 2">
    <name type="scientific">Blautia hansenii</name>
    <name type="common">Ruminococcus hansenii</name>
    <dbReference type="NCBI Taxonomy" id="1322"/>
    <lineage>
        <taxon>Bacteria</taxon>
        <taxon>Bacillati</taxon>
        <taxon>Bacillota</taxon>
        <taxon>Clostridia</taxon>
        <taxon>Lachnospirales</taxon>
        <taxon>Lachnospiraceae</taxon>
        <taxon>Blautia</taxon>
    </lineage>
</organism>
<proteinExistence type="predicted"/>
<gene>
    <name evidence="1" type="ORF">G5A70_10265</name>
</gene>
<reference evidence="1 2" key="1">
    <citation type="journal article" date="2020" name="Cell Host Microbe">
        <title>Functional and Genomic Variation between Human-Derived Isolates of Lachnospiraceae Reveals Inter- and Intra-Species Diversity.</title>
        <authorList>
            <person name="Sorbara M.T."/>
            <person name="Littmann E.R."/>
            <person name="Fontana E."/>
            <person name="Moody T.U."/>
            <person name="Kohout C.E."/>
            <person name="Gjonbalaj M."/>
            <person name="Eaton V."/>
            <person name="Seok R."/>
            <person name="Leiner I.M."/>
            <person name="Pamer E.G."/>
        </authorList>
    </citation>
    <scope>NUCLEOTIDE SEQUENCE [LARGE SCALE GENOMIC DNA]</scope>
    <source>
        <strain evidence="1 2">MSK.15.26</strain>
    </source>
</reference>
<evidence type="ECO:0000313" key="2">
    <source>
        <dbReference type="Proteomes" id="UP000822142"/>
    </source>
</evidence>
<dbReference type="RefSeq" id="WP_173749555.1">
    <property type="nucleotide sequence ID" value="NZ_JAAITA010000013.1"/>
</dbReference>
<protein>
    <submittedName>
        <fullName evidence="1">Glycosyltransferase family 4 protein</fullName>
    </submittedName>
</protein>
<accession>A0ABX2IBU4</accession>
<name>A0ABX2IBU4_BLAHA</name>
<keyword evidence="2" id="KW-1185">Reference proteome</keyword>
<dbReference type="Proteomes" id="UP000822142">
    <property type="component" value="Unassembled WGS sequence"/>
</dbReference>
<evidence type="ECO:0000313" key="1">
    <source>
        <dbReference type="EMBL" id="NSJ86542.1"/>
    </source>
</evidence>